<evidence type="ECO:0000256" key="2">
    <source>
        <dbReference type="ARBA" id="ARBA00022741"/>
    </source>
</evidence>
<evidence type="ECO:0000313" key="8">
    <source>
        <dbReference type="Proteomes" id="UP000033411"/>
    </source>
</evidence>
<dbReference type="PROSITE" id="PS51219">
    <property type="entry name" value="DPCK"/>
    <property type="match status" value="1"/>
</dbReference>
<organism evidence="7 8">
    <name type="scientific">Devosia epidermidihirudinis</name>
    <dbReference type="NCBI Taxonomy" id="1293439"/>
    <lineage>
        <taxon>Bacteria</taxon>
        <taxon>Pseudomonadati</taxon>
        <taxon>Pseudomonadota</taxon>
        <taxon>Alphaproteobacteria</taxon>
        <taxon>Hyphomicrobiales</taxon>
        <taxon>Devosiaceae</taxon>
        <taxon>Devosia</taxon>
    </lineage>
</organism>
<dbReference type="HAMAP" id="MF_00376">
    <property type="entry name" value="Dephospho_CoA_kinase"/>
    <property type="match status" value="1"/>
</dbReference>
<keyword evidence="8" id="KW-1185">Reference proteome</keyword>
<evidence type="ECO:0000256" key="6">
    <source>
        <dbReference type="NCBIfam" id="TIGR00152"/>
    </source>
</evidence>
<keyword evidence="5" id="KW-0963">Cytoplasm</keyword>
<dbReference type="GO" id="GO:0015937">
    <property type="term" value="P:coenzyme A biosynthetic process"/>
    <property type="evidence" value="ECO:0007669"/>
    <property type="project" value="UniProtKB-UniRule"/>
</dbReference>
<gene>
    <name evidence="5" type="primary">coaE</name>
    <name evidence="7" type="ORF">WH87_18565</name>
</gene>
<dbReference type="STRING" id="1293439.WH87_18565"/>
<dbReference type="PATRIC" id="fig|1293439.3.peg.3788"/>
<dbReference type="NCBIfam" id="TIGR00152">
    <property type="entry name" value="dephospho-CoA kinase"/>
    <property type="match status" value="1"/>
</dbReference>
<evidence type="ECO:0000256" key="5">
    <source>
        <dbReference type="HAMAP-Rule" id="MF_00376"/>
    </source>
</evidence>
<keyword evidence="5" id="KW-0808">Transferase</keyword>
<evidence type="ECO:0000256" key="1">
    <source>
        <dbReference type="ARBA" id="ARBA00009018"/>
    </source>
</evidence>
<name>A0A0F5Q2L4_9HYPH</name>
<dbReference type="Pfam" id="PF01121">
    <property type="entry name" value="CoaE"/>
    <property type="match status" value="1"/>
</dbReference>
<keyword evidence="4 5" id="KW-0173">Coenzyme A biosynthesis</keyword>
<dbReference type="GO" id="GO:0005524">
    <property type="term" value="F:ATP binding"/>
    <property type="evidence" value="ECO:0007669"/>
    <property type="project" value="UniProtKB-UniRule"/>
</dbReference>
<dbReference type="PANTHER" id="PTHR10695">
    <property type="entry name" value="DEPHOSPHO-COA KINASE-RELATED"/>
    <property type="match status" value="1"/>
</dbReference>
<feature type="binding site" evidence="5">
    <location>
        <begin position="11"/>
        <end position="16"/>
    </location>
    <ligand>
        <name>ATP</name>
        <dbReference type="ChEBI" id="CHEBI:30616"/>
    </ligand>
</feature>
<dbReference type="PANTHER" id="PTHR10695:SF46">
    <property type="entry name" value="BIFUNCTIONAL COENZYME A SYNTHASE-RELATED"/>
    <property type="match status" value="1"/>
</dbReference>
<dbReference type="AlphaFoldDB" id="A0A0F5Q2L4"/>
<comment type="catalytic activity">
    <reaction evidence="5">
        <text>3'-dephospho-CoA + ATP = ADP + CoA + H(+)</text>
        <dbReference type="Rhea" id="RHEA:18245"/>
        <dbReference type="ChEBI" id="CHEBI:15378"/>
        <dbReference type="ChEBI" id="CHEBI:30616"/>
        <dbReference type="ChEBI" id="CHEBI:57287"/>
        <dbReference type="ChEBI" id="CHEBI:57328"/>
        <dbReference type="ChEBI" id="CHEBI:456216"/>
        <dbReference type="EC" id="2.7.1.24"/>
    </reaction>
</comment>
<dbReference type="InterPro" id="IPR001977">
    <property type="entry name" value="Depp_CoAkinase"/>
</dbReference>
<protein>
    <recommendedName>
        <fullName evidence="5 6">Dephospho-CoA kinase</fullName>
        <ecNumber evidence="5 6">2.7.1.24</ecNumber>
    </recommendedName>
    <alternativeName>
        <fullName evidence="5">Dephosphocoenzyme A kinase</fullName>
    </alternativeName>
</protein>
<keyword evidence="5" id="KW-0418">Kinase</keyword>
<comment type="caution">
    <text evidence="7">The sequence shown here is derived from an EMBL/GenBank/DDBJ whole genome shotgun (WGS) entry which is preliminary data.</text>
</comment>
<dbReference type="Proteomes" id="UP000033411">
    <property type="component" value="Unassembled WGS sequence"/>
</dbReference>
<accession>A0A0F5Q2L4</accession>
<dbReference type="CDD" id="cd02022">
    <property type="entry name" value="DPCK"/>
    <property type="match status" value="1"/>
</dbReference>
<sequence length="198" mass="20848">MWRIGITGSIATGKSTLLKAFADLGVPTISADTIVAELYAGDAVAPVEALFPGVASNGVIDRQKLSARLAADPAGFKPLEAVVHPLVRAAIADFMDSAERGGAALAVVEVPLLFESGHDYGFDAIAVSWVDPAIQRQRALARPGMTVDKLDAILARQLPQAEKKDRATYVFDTSLPVTTIEEMVAALVAGIRARGPEQ</sequence>
<evidence type="ECO:0000256" key="4">
    <source>
        <dbReference type="ARBA" id="ARBA00022993"/>
    </source>
</evidence>
<dbReference type="InterPro" id="IPR027417">
    <property type="entry name" value="P-loop_NTPase"/>
</dbReference>
<comment type="pathway">
    <text evidence="5">Cofactor biosynthesis; coenzyme A biosynthesis; CoA from (R)-pantothenate: step 5/5.</text>
</comment>
<dbReference type="UniPathway" id="UPA00241">
    <property type="reaction ID" value="UER00356"/>
</dbReference>
<proteinExistence type="inferred from homology"/>
<evidence type="ECO:0000313" key="7">
    <source>
        <dbReference type="EMBL" id="KKC35142.1"/>
    </source>
</evidence>
<keyword evidence="2 5" id="KW-0547">Nucleotide-binding</keyword>
<dbReference type="EC" id="2.7.1.24" evidence="5 6"/>
<reference evidence="7 8" key="1">
    <citation type="submission" date="2015-03" db="EMBL/GenBank/DDBJ databases">
        <authorList>
            <person name="Lepp D."/>
            <person name="Hassan Y.I."/>
            <person name="Li X.-Z."/>
            <person name="Zhou T."/>
        </authorList>
    </citation>
    <scope>NUCLEOTIDE SEQUENCE [LARGE SCALE GENOMIC DNA]</scope>
    <source>
        <strain evidence="7 8">E84</strain>
    </source>
</reference>
<comment type="subcellular location">
    <subcellularLocation>
        <location evidence="5">Cytoplasm</location>
    </subcellularLocation>
</comment>
<comment type="similarity">
    <text evidence="1 5">Belongs to the CoaE family.</text>
</comment>
<dbReference type="GO" id="GO:0005737">
    <property type="term" value="C:cytoplasm"/>
    <property type="evidence" value="ECO:0007669"/>
    <property type="project" value="UniProtKB-SubCell"/>
</dbReference>
<comment type="function">
    <text evidence="5">Catalyzes the phosphorylation of the 3'-hydroxyl group of dephosphocoenzyme A to form coenzyme A.</text>
</comment>
<dbReference type="Gene3D" id="3.40.50.300">
    <property type="entry name" value="P-loop containing nucleotide triphosphate hydrolases"/>
    <property type="match status" value="1"/>
</dbReference>
<keyword evidence="3 5" id="KW-0067">ATP-binding</keyword>
<dbReference type="EMBL" id="LANJ01000047">
    <property type="protein sequence ID" value="KKC35142.1"/>
    <property type="molecule type" value="Genomic_DNA"/>
</dbReference>
<dbReference type="RefSeq" id="WP_046139551.1">
    <property type="nucleotide sequence ID" value="NZ_LANJ01000047.1"/>
</dbReference>
<dbReference type="SUPFAM" id="SSF52540">
    <property type="entry name" value="P-loop containing nucleoside triphosphate hydrolases"/>
    <property type="match status" value="1"/>
</dbReference>
<evidence type="ECO:0000256" key="3">
    <source>
        <dbReference type="ARBA" id="ARBA00022840"/>
    </source>
</evidence>
<dbReference type="OrthoDB" id="9812943at2"/>
<dbReference type="GO" id="GO:0004140">
    <property type="term" value="F:dephospho-CoA kinase activity"/>
    <property type="evidence" value="ECO:0007669"/>
    <property type="project" value="UniProtKB-UniRule"/>
</dbReference>